<evidence type="ECO:0000256" key="1">
    <source>
        <dbReference type="SAM" id="SignalP"/>
    </source>
</evidence>
<sequence>MRPRVPPVPVLTVLACTAATGIACAATGIAADITVGFGDDPPRATASAQPGAVVLDATLPGWTVEAWLRGDSGFCTRVIDPEFHDHGGQCLGLGDLAEPGPPALGTEPVPQLPIHDYARHRVLLIGTVRGQIAEVTVTMAGHAATGAVTAVGDTIGAYAVWLPAGDGVGSEHITGVVGYGTDGRAVTWING</sequence>
<evidence type="ECO:0000313" key="2">
    <source>
        <dbReference type="EMBL" id="MDR7328040.1"/>
    </source>
</evidence>
<keyword evidence="1" id="KW-0732">Signal</keyword>
<dbReference type="RefSeq" id="WP_310428890.1">
    <property type="nucleotide sequence ID" value="NZ_JAVDYC010000001.1"/>
</dbReference>
<dbReference type="Proteomes" id="UP001183629">
    <property type="component" value="Unassembled WGS sequence"/>
</dbReference>
<keyword evidence="3" id="KW-1185">Reference proteome</keyword>
<accession>A0AAE3ZZV0</accession>
<protein>
    <recommendedName>
        <fullName evidence="4">Secreted protein</fullName>
    </recommendedName>
</protein>
<dbReference type="EMBL" id="JAVDYC010000001">
    <property type="protein sequence ID" value="MDR7328040.1"/>
    <property type="molecule type" value="Genomic_DNA"/>
</dbReference>
<evidence type="ECO:0000313" key="3">
    <source>
        <dbReference type="Proteomes" id="UP001183629"/>
    </source>
</evidence>
<gene>
    <name evidence="2" type="ORF">J2S44_008290</name>
</gene>
<reference evidence="2 3" key="1">
    <citation type="submission" date="2023-07" db="EMBL/GenBank/DDBJ databases">
        <title>Sequencing the genomes of 1000 actinobacteria strains.</title>
        <authorList>
            <person name="Klenk H.-P."/>
        </authorList>
    </citation>
    <scope>NUCLEOTIDE SEQUENCE [LARGE SCALE GENOMIC DNA]</scope>
    <source>
        <strain evidence="2 3">DSM 44711</strain>
    </source>
</reference>
<dbReference type="PROSITE" id="PS51257">
    <property type="entry name" value="PROKAR_LIPOPROTEIN"/>
    <property type="match status" value="1"/>
</dbReference>
<name>A0AAE3ZZV0_9ACTN</name>
<feature type="chain" id="PRO_5041919891" description="Secreted protein" evidence="1">
    <location>
        <begin position="26"/>
        <end position="191"/>
    </location>
</feature>
<organism evidence="2 3">
    <name type="scientific">Catenuloplanes niger</name>
    <dbReference type="NCBI Taxonomy" id="587534"/>
    <lineage>
        <taxon>Bacteria</taxon>
        <taxon>Bacillati</taxon>
        <taxon>Actinomycetota</taxon>
        <taxon>Actinomycetes</taxon>
        <taxon>Micromonosporales</taxon>
        <taxon>Micromonosporaceae</taxon>
        <taxon>Catenuloplanes</taxon>
    </lineage>
</organism>
<dbReference type="AlphaFoldDB" id="A0AAE3ZZV0"/>
<evidence type="ECO:0008006" key="4">
    <source>
        <dbReference type="Google" id="ProtNLM"/>
    </source>
</evidence>
<feature type="signal peptide" evidence="1">
    <location>
        <begin position="1"/>
        <end position="25"/>
    </location>
</feature>
<comment type="caution">
    <text evidence="2">The sequence shown here is derived from an EMBL/GenBank/DDBJ whole genome shotgun (WGS) entry which is preliminary data.</text>
</comment>
<proteinExistence type="predicted"/>